<dbReference type="NCBIfam" id="NF043035">
    <property type="entry name" value="OxoTetrKin"/>
    <property type="match status" value="1"/>
</dbReference>
<evidence type="ECO:0000259" key="13">
    <source>
        <dbReference type="Pfam" id="PF07005"/>
    </source>
</evidence>
<proteinExistence type="inferred from homology"/>
<keyword evidence="16" id="KW-1185">Reference proteome</keyword>
<organism evidence="15 16">
    <name type="scientific">Parapusillimonas granuli</name>
    <dbReference type="NCBI Taxonomy" id="380911"/>
    <lineage>
        <taxon>Bacteria</taxon>
        <taxon>Pseudomonadati</taxon>
        <taxon>Pseudomonadota</taxon>
        <taxon>Betaproteobacteria</taxon>
        <taxon>Burkholderiales</taxon>
        <taxon>Alcaligenaceae</taxon>
        <taxon>Parapusillimonas</taxon>
    </lineage>
</organism>
<dbReference type="Gene3D" id="3.40.980.20">
    <property type="entry name" value="Four-carbon acid sugar kinase, nucleotide binding domain"/>
    <property type="match status" value="1"/>
</dbReference>
<evidence type="ECO:0000259" key="14">
    <source>
        <dbReference type="Pfam" id="PF17042"/>
    </source>
</evidence>
<keyword evidence="4 15" id="KW-0418">Kinase</keyword>
<reference evidence="15 16" key="1">
    <citation type="submission" date="2020-07" db="EMBL/GenBank/DDBJ databases">
        <title>Taxonomic revisions and descriptions of new bacterial species based on genomic comparisons in the high-G+C-content subgroup of the family Alcaligenaceae.</title>
        <authorList>
            <person name="Szabo A."/>
            <person name="Felfoldi T."/>
        </authorList>
    </citation>
    <scope>NUCLEOTIDE SEQUENCE [LARGE SCALE GENOMIC DNA]</scope>
    <source>
        <strain evidence="15 16">LMG 24012</strain>
    </source>
</reference>
<dbReference type="InterPro" id="IPR037051">
    <property type="entry name" value="4-carb_acid_sugar_kinase_N_sf"/>
</dbReference>
<accession>A0A853G3R0</accession>
<evidence type="ECO:0000256" key="2">
    <source>
        <dbReference type="ARBA" id="ARBA00022679"/>
    </source>
</evidence>
<feature type="domain" description="Four-carbon acid sugar kinase N-terminal" evidence="13">
    <location>
        <begin position="5"/>
        <end position="229"/>
    </location>
</feature>
<dbReference type="Gene3D" id="3.40.50.10840">
    <property type="entry name" value="Putative sugar-binding, N-terminal domain"/>
    <property type="match status" value="1"/>
</dbReference>
<comment type="catalytic activity">
    <reaction evidence="7">
        <text>3-dehydro-L-erythronate + ATP = 3-dehydro-4-O-phospho-L-erythronate + ADP + H(+)</text>
        <dbReference type="Rhea" id="RHEA:52552"/>
        <dbReference type="ChEBI" id="CHEBI:15378"/>
        <dbReference type="ChEBI" id="CHEBI:30616"/>
        <dbReference type="ChEBI" id="CHEBI:136592"/>
        <dbReference type="ChEBI" id="CHEBI:136670"/>
        <dbReference type="ChEBI" id="CHEBI:456216"/>
        <dbReference type="EC" id="2.7.1.217"/>
    </reaction>
</comment>
<comment type="similarity">
    <text evidence="1">Belongs to the four-carbon acid sugar kinase family.</text>
</comment>
<evidence type="ECO:0000256" key="6">
    <source>
        <dbReference type="ARBA" id="ARBA00023277"/>
    </source>
</evidence>
<keyword evidence="2" id="KW-0808">Transferase</keyword>
<gene>
    <name evidence="15" type="ORF">H0A72_10075</name>
</gene>
<evidence type="ECO:0000256" key="1">
    <source>
        <dbReference type="ARBA" id="ARBA00005715"/>
    </source>
</evidence>
<dbReference type="EMBL" id="JACCEM010000005">
    <property type="protein sequence ID" value="NYT49650.1"/>
    <property type="molecule type" value="Genomic_DNA"/>
</dbReference>
<comment type="catalytic activity">
    <reaction evidence="8">
        <text>3-dehydro-D-erythronate + ATP = 3-dehydro-4-O-phospho-D-erythronate + ADP + H(+)</text>
        <dbReference type="Rhea" id="RHEA:52556"/>
        <dbReference type="ChEBI" id="CHEBI:15378"/>
        <dbReference type="ChEBI" id="CHEBI:30616"/>
        <dbReference type="ChEBI" id="CHEBI:57958"/>
        <dbReference type="ChEBI" id="CHEBI:136593"/>
        <dbReference type="ChEBI" id="CHEBI:456216"/>
        <dbReference type="EC" id="2.7.1.217"/>
    </reaction>
</comment>
<comment type="caution">
    <text evidence="15">The sequence shown here is derived from an EMBL/GenBank/DDBJ whole genome shotgun (WGS) entry which is preliminary data.</text>
</comment>
<keyword evidence="5" id="KW-0067">ATP-binding</keyword>
<sequence length="420" mass="43796">MSISIGCIADDFTGATDVAGMLVRAGMRTVQTIGVPSRPLPARADAVVIALKSRTCPAHIAVADTLEALAYLRDAGCRQIYFKYCSTFDSTEHGNIGPVIDALMGALDASFTIACPAFPENNRTIYKGHLFVGDTLLSESGMRHHPLTPMTDSNLVRVLQRQTARPVGLIDFGTVAKGAQAIRDRMAELQAEGIQIAIVDALSNADLLQIGAAGSALPLLTGGSGLALGLPQNFLGFEASAEAGDSLQAPKGLRAILCGSCSQATRAQLADLIARGTPAYAIDPARLINDEDLVADALSWASTRLPDGPVAVYATAEPERVQWLQERLGVEQAGAAIEQTLAGIAQGLVNLGVRQLIVAGGETSGAVVTALEIPGLLIGPQIDPGVPWTISLGDKAIALALKSGNFGSVDFFSKAWDHLP</sequence>
<dbReference type="InterPro" id="IPR031475">
    <property type="entry name" value="NBD_C"/>
</dbReference>
<evidence type="ECO:0000256" key="8">
    <source>
        <dbReference type="ARBA" id="ARBA00036346"/>
    </source>
</evidence>
<dbReference type="Pfam" id="PF17042">
    <property type="entry name" value="NBD_C"/>
    <property type="match status" value="1"/>
</dbReference>
<keyword evidence="3" id="KW-0547">Nucleotide-binding</keyword>
<evidence type="ECO:0000256" key="7">
    <source>
        <dbReference type="ARBA" id="ARBA00035898"/>
    </source>
</evidence>
<evidence type="ECO:0000313" key="16">
    <source>
        <dbReference type="Proteomes" id="UP000559809"/>
    </source>
</evidence>
<dbReference type="GO" id="GO:0016301">
    <property type="term" value="F:kinase activity"/>
    <property type="evidence" value="ECO:0007669"/>
    <property type="project" value="UniProtKB-KW"/>
</dbReference>
<evidence type="ECO:0000256" key="11">
    <source>
        <dbReference type="ARBA" id="ARBA00039461"/>
    </source>
</evidence>
<name>A0A853G3R0_9BURK</name>
<evidence type="ECO:0000256" key="12">
    <source>
        <dbReference type="ARBA" id="ARBA00041377"/>
    </source>
</evidence>
<evidence type="ECO:0000256" key="5">
    <source>
        <dbReference type="ARBA" id="ARBA00022840"/>
    </source>
</evidence>
<dbReference type="EC" id="2.7.1.217" evidence="10"/>
<dbReference type="InterPro" id="IPR042213">
    <property type="entry name" value="NBD_C_sf"/>
</dbReference>
<dbReference type="SUPFAM" id="SSF142764">
    <property type="entry name" value="YgbK-like"/>
    <property type="match status" value="1"/>
</dbReference>
<protein>
    <recommendedName>
        <fullName evidence="11">3-oxo-tetronate kinase</fullName>
        <ecNumber evidence="10">2.7.1.217</ecNumber>
    </recommendedName>
    <alternativeName>
        <fullName evidence="12">3-dehydrotetronate 4-kinase</fullName>
    </alternativeName>
</protein>
<dbReference type="AlphaFoldDB" id="A0A853G3R0"/>
<evidence type="ECO:0000313" key="15">
    <source>
        <dbReference type="EMBL" id="NYT49650.1"/>
    </source>
</evidence>
<dbReference type="GO" id="GO:0005524">
    <property type="term" value="F:ATP binding"/>
    <property type="evidence" value="ECO:0007669"/>
    <property type="project" value="UniProtKB-KW"/>
</dbReference>
<feature type="domain" description="Four-carbon acid sugar kinase nucleotide binding" evidence="14">
    <location>
        <begin position="255"/>
        <end position="412"/>
    </location>
</feature>
<dbReference type="RefSeq" id="WP_180154964.1">
    <property type="nucleotide sequence ID" value="NZ_JACCEM010000005.1"/>
</dbReference>
<dbReference type="Proteomes" id="UP000559809">
    <property type="component" value="Unassembled WGS sequence"/>
</dbReference>
<dbReference type="Pfam" id="PF07005">
    <property type="entry name" value="SBD_N"/>
    <property type="match status" value="1"/>
</dbReference>
<evidence type="ECO:0000256" key="3">
    <source>
        <dbReference type="ARBA" id="ARBA00022741"/>
    </source>
</evidence>
<evidence type="ECO:0000256" key="9">
    <source>
        <dbReference type="ARBA" id="ARBA00037335"/>
    </source>
</evidence>
<evidence type="ECO:0000256" key="4">
    <source>
        <dbReference type="ARBA" id="ARBA00022777"/>
    </source>
</evidence>
<dbReference type="InterPro" id="IPR010737">
    <property type="entry name" value="4-carb_acid_sugar_kinase_N"/>
</dbReference>
<evidence type="ECO:0000256" key="10">
    <source>
        <dbReference type="ARBA" id="ARBA00039095"/>
    </source>
</evidence>
<keyword evidence="6" id="KW-0119">Carbohydrate metabolism</keyword>
<dbReference type="InterPro" id="IPR050007">
    <property type="entry name" value="OtnK"/>
</dbReference>
<comment type="function">
    <text evidence="9">Catalyzes the ATP-dependent phosphorylation of 3-oxo-tetronate to 3-oxo-tetronate 4-phosphate.</text>
</comment>